<evidence type="ECO:0000256" key="1">
    <source>
        <dbReference type="SAM" id="Phobius"/>
    </source>
</evidence>
<accession>A0A9X8ZDW3</accession>
<keyword evidence="1" id="KW-1133">Transmembrane helix</keyword>
<comment type="caution">
    <text evidence="2">The sequence shown here is derived from an EMBL/GenBank/DDBJ whole genome shotgun (WGS) entry which is preliminary data.</text>
</comment>
<sequence>MKKVIQSILLYIVSAIGISLTLKADIGVSSFNAMNLSISEWTSIKVGTITFIANLIFLFGYTCLCEKKDFRNFTLMFISILFFGMVINFFLYIIFGTIYVENYLVRIGLFIFGAILAGGTTGIILSLDIIPFPIESLCLRIAELTKRPFYQYRYCVDLFSIILSITISLLYNLPINIREGTIISFILLSGIISYTRLKFKNYQQKPQTQ</sequence>
<feature type="transmembrane region" description="Helical" evidence="1">
    <location>
        <begin position="42"/>
        <end position="61"/>
    </location>
</feature>
<protein>
    <recommendedName>
        <fullName evidence="4">Integral membrane protein</fullName>
    </recommendedName>
</protein>
<dbReference type="InterPro" id="IPR038750">
    <property type="entry name" value="YczE/YyaS-like"/>
</dbReference>
<proteinExistence type="predicted"/>
<feature type="transmembrane region" description="Helical" evidence="1">
    <location>
        <begin position="107"/>
        <end position="130"/>
    </location>
</feature>
<evidence type="ECO:0008006" key="4">
    <source>
        <dbReference type="Google" id="ProtNLM"/>
    </source>
</evidence>
<keyword evidence="1" id="KW-0472">Membrane</keyword>
<dbReference type="Pfam" id="PF19700">
    <property type="entry name" value="DUF6198"/>
    <property type="match status" value="1"/>
</dbReference>
<gene>
    <name evidence="2" type="ORF">FC678_20935</name>
</gene>
<evidence type="ECO:0000313" key="3">
    <source>
        <dbReference type="Proteomes" id="UP000309170"/>
    </source>
</evidence>
<evidence type="ECO:0000313" key="2">
    <source>
        <dbReference type="EMBL" id="TKH08222.1"/>
    </source>
</evidence>
<dbReference type="RefSeq" id="WP_137024319.1">
    <property type="nucleotide sequence ID" value="NZ_SZNT01000400.1"/>
</dbReference>
<dbReference type="AlphaFoldDB" id="A0A9X8ZDW3"/>
<feature type="transmembrane region" description="Helical" evidence="1">
    <location>
        <begin position="151"/>
        <end position="171"/>
    </location>
</feature>
<reference evidence="2 3" key="1">
    <citation type="journal article" date="2019" name="Environ. Microbiol.">
        <title>An active ?-lactamase is a part of an orchestrated cell wall stress resistance network of Bacillus subtilis and related rhizosphere species.</title>
        <authorList>
            <person name="Bucher T."/>
            <person name="Keren-Paz A."/>
            <person name="Hausser J."/>
            <person name="Olender T."/>
            <person name="Cytryn E."/>
            <person name="Kolodkin-Gal I."/>
        </authorList>
    </citation>
    <scope>NUCLEOTIDE SEQUENCE [LARGE SCALE GENOMIC DNA]</scope>
    <source>
        <strain evidence="2 3">I4</strain>
    </source>
</reference>
<dbReference type="Proteomes" id="UP000309170">
    <property type="component" value="Unassembled WGS sequence"/>
</dbReference>
<feature type="transmembrane region" description="Helical" evidence="1">
    <location>
        <begin position="73"/>
        <end position="95"/>
    </location>
</feature>
<keyword evidence="1" id="KW-0812">Transmembrane</keyword>
<name>A0A9X8ZDW3_9BACI</name>
<feature type="transmembrane region" description="Helical" evidence="1">
    <location>
        <begin position="177"/>
        <end position="197"/>
    </location>
</feature>
<dbReference type="PANTHER" id="PTHR40078:SF1">
    <property type="entry name" value="INTEGRAL MEMBRANE PROTEIN"/>
    <property type="match status" value="1"/>
</dbReference>
<dbReference type="EMBL" id="SZNT01000400">
    <property type="protein sequence ID" value="TKH08222.1"/>
    <property type="molecule type" value="Genomic_DNA"/>
</dbReference>
<dbReference type="PANTHER" id="PTHR40078">
    <property type="entry name" value="INTEGRAL MEMBRANE PROTEIN-RELATED"/>
    <property type="match status" value="1"/>
</dbReference>
<organism evidence="2 3">
    <name type="scientific">Peribacillus simplex</name>
    <dbReference type="NCBI Taxonomy" id="1478"/>
    <lineage>
        <taxon>Bacteria</taxon>
        <taxon>Bacillati</taxon>
        <taxon>Bacillota</taxon>
        <taxon>Bacilli</taxon>
        <taxon>Bacillales</taxon>
        <taxon>Bacillaceae</taxon>
        <taxon>Peribacillus</taxon>
    </lineage>
</organism>